<accession>A0ABY4SA69</accession>
<keyword evidence="1" id="KW-0732">Signal</keyword>
<dbReference type="PROSITE" id="PS50835">
    <property type="entry name" value="IG_LIKE"/>
    <property type="match status" value="1"/>
</dbReference>
<sequence length="145" mass="15523">MALRLLVAIIASAALTSYAASTDGTALRCEGRTAVWLDGKLGSESPATLSIVIRADAQAAEVSGSSWGCFADGCQEVPVRLSVDWVRHSKDWPVTDGMHSRTSFDLNRLTGVLTTTASTFGGQDVKWRNHLTSGTFVCSKAERLF</sequence>
<feature type="chain" id="PRO_5046839991" description="Ig-like domain-containing protein" evidence="1">
    <location>
        <begin position="20"/>
        <end position="145"/>
    </location>
</feature>
<organism evidence="3 4">
    <name type="scientific">Aquincola tertiaricarbonis</name>
    <dbReference type="NCBI Taxonomy" id="391953"/>
    <lineage>
        <taxon>Bacteria</taxon>
        <taxon>Pseudomonadati</taxon>
        <taxon>Pseudomonadota</taxon>
        <taxon>Betaproteobacteria</taxon>
        <taxon>Burkholderiales</taxon>
        <taxon>Sphaerotilaceae</taxon>
        <taxon>Aquincola</taxon>
    </lineage>
</organism>
<proteinExistence type="predicted"/>
<feature type="signal peptide" evidence="1">
    <location>
        <begin position="1"/>
        <end position="19"/>
    </location>
</feature>
<evidence type="ECO:0000313" key="4">
    <source>
        <dbReference type="Proteomes" id="UP001056201"/>
    </source>
</evidence>
<dbReference type="EMBL" id="CP097636">
    <property type="protein sequence ID" value="URI08936.1"/>
    <property type="molecule type" value="Genomic_DNA"/>
</dbReference>
<protein>
    <recommendedName>
        <fullName evidence="2">Ig-like domain-containing protein</fullName>
    </recommendedName>
</protein>
<reference evidence="3" key="1">
    <citation type="submission" date="2022-05" db="EMBL/GenBank/DDBJ databases">
        <title>An RpoN-dependent PEP-CTERM gene is involved in floc formation of an Aquincola tertiaricarbonis strain.</title>
        <authorList>
            <person name="Qiu D."/>
            <person name="Xia M."/>
        </authorList>
    </citation>
    <scope>NUCLEOTIDE SEQUENCE</scope>
    <source>
        <strain evidence="3">RN12</strain>
    </source>
</reference>
<name>A0ABY4SA69_AQUTE</name>
<dbReference type="RefSeq" id="WP_250197154.1">
    <property type="nucleotide sequence ID" value="NZ_CP097636.1"/>
</dbReference>
<dbReference type="InterPro" id="IPR007110">
    <property type="entry name" value="Ig-like_dom"/>
</dbReference>
<feature type="domain" description="Ig-like" evidence="2">
    <location>
        <begin position="46"/>
        <end position="145"/>
    </location>
</feature>
<keyword evidence="4" id="KW-1185">Reference proteome</keyword>
<evidence type="ECO:0000313" key="3">
    <source>
        <dbReference type="EMBL" id="URI08936.1"/>
    </source>
</evidence>
<gene>
    <name evidence="3" type="ORF">MW290_25545</name>
</gene>
<evidence type="ECO:0000259" key="2">
    <source>
        <dbReference type="PROSITE" id="PS50835"/>
    </source>
</evidence>
<evidence type="ECO:0000256" key="1">
    <source>
        <dbReference type="SAM" id="SignalP"/>
    </source>
</evidence>
<dbReference type="Proteomes" id="UP001056201">
    <property type="component" value="Chromosome 2"/>
</dbReference>